<feature type="domain" description="Anti-sigma K factor RskA C-terminal" evidence="12">
    <location>
        <begin position="104"/>
        <end position="235"/>
    </location>
</feature>
<sequence length="243" mass="24655">MSHDLLGAYALDAVSFAERTAVEIHLAACDECARELIELRDSLTRMAVSELTPVDPSPEFTAAVFAAVDAAAPVAVRPRLSGVRGELSRLRAYLGGAGFRRFALGAAAAVVLAASVGVVLQTRVNAERDRADRIAAVIAAPDARLVSSPAAGGGTVSIAYSAARGQAVVTASDLAGIDADRAYQLWLIKDGTPTSVGLLASGAADGVRLIDDVTGAQTLGVTNEPAGGSKAPTLPLVATVPLA</sequence>
<dbReference type="PANTHER" id="PTHR37461">
    <property type="entry name" value="ANTI-SIGMA-K FACTOR RSKA"/>
    <property type="match status" value="1"/>
</dbReference>
<dbReference type="RefSeq" id="WP_344140370.1">
    <property type="nucleotide sequence ID" value="NZ_BAAALT010000296.1"/>
</dbReference>
<keyword evidence="5 11" id="KW-1133">Transmembrane helix</keyword>
<dbReference type="InterPro" id="IPR051474">
    <property type="entry name" value="Anti-sigma-K/W_factor"/>
</dbReference>
<evidence type="ECO:0000256" key="8">
    <source>
        <dbReference type="ARBA" id="ARBA00023163"/>
    </source>
</evidence>
<evidence type="ECO:0000256" key="5">
    <source>
        <dbReference type="ARBA" id="ARBA00022989"/>
    </source>
</evidence>
<keyword evidence="6" id="KW-0805">Transcription regulation</keyword>
<dbReference type="EMBL" id="BAAALT010000296">
    <property type="protein sequence ID" value="GAA1836237.1"/>
    <property type="molecule type" value="Genomic_DNA"/>
</dbReference>
<dbReference type="InterPro" id="IPR027383">
    <property type="entry name" value="Znf_put"/>
</dbReference>
<keyword evidence="15" id="KW-1185">Reference proteome</keyword>
<dbReference type="Pfam" id="PF10099">
    <property type="entry name" value="RskA_C"/>
    <property type="match status" value="1"/>
</dbReference>
<comment type="caution">
    <text evidence="14">The sequence shown here is derived from an EMBL/GenBank/DDBJ whole genome shotgun (WGS) entry which is preliminary data.</text>
</comment>
<dbReference type="InterPro" id="IPR041916">
    <property type="entry name" value="Anti_sigma_zinc_sf"/>
</dbReference>
<evidence type="ECO:0000256" key="6">
    <source>
        <dbReference type="ARBA" id="ARBA00023015"/>
    </source>
</evidence>
<keyword evidence="3" id="KW-1003">Cell membrane</keyword>
<evidence type="ECO:0000256" key="3">
    <source>
        <dbReference type="ARBA" id="ARBA00022475"/>
    </source>
</evidence>
<keyword evidence="8" id="KW-0804">Transcription</keyword>
<dbReference type="Proteomes" id="UP001500218">
    <property type="component" value="Unassembled WGS sequence"/>
</dbReference>
<organism evidence="14 15">
    <name type="scientific">Luedemannella flava</name>
    <dbReference type="NCBI Taxonomy" id="349316"/>
    <lineage>
        <taxon>Bacteria</taxon>
        <taxon>Bacillati</taxon>
        <taxon>Actinomycetota</taxon>
        <taxon>Actinomycetes</taxon>
        <taxon>Micromonosporales</taxon>
        <taxon>Micromonosporaceae</taxon>
        <taxon>Luedemannella</taxon>
    </lineage>
</organism>
<comment type="subcellular location">
    <subcellularLocation>
        <location evidence="2">Cell membrane</location>
    </subcellularLocation>
    <subcellularLocation>
        <location evidence="1">Membrane</location>
        <topology evidence="1">Single-pass membrane protein</topology>
    </subcellularLocation>
</comment>
<dbReference type="Gene3D" id="1.10.10.1320">
    <property type="entry name" value="Anti-sigma factor, zinc-finger domain"/>
    <property type="match status" value="1"/>
</dbReference>
<accession>A0ABP4Z765</accession>
<feature type="transmembrane region" description="Helical" evidence="11">
    <location>
        <begin position="102"/>
        <end position="120"/>
    </location>
</feature>
<evidence type="ECO:0000256" key="4">
    <source>
        <dbReference type="ARBA" id="ARBA00022692"/>
    </source>
</evidence>
<name>A0ABP4Z765_9ACTN</name>
<dbReference type="PANTHER" id="PTHR37461:SF1">
    <property type="entry name" value="ANTI-SIGMA-K FACTOR RSKA"/>
    <property type="match status" value="1"/>
</dbReference>
<evidence type="ECO:0000256" key="7">
    <source>
        <dbReference type="ARBA" id="ARBA00023136"/>
    </source>
</evidence>
<evidence type="ECO:0000259" key="12">
    <source>
        <dbReference type="Pfam" id="PF10099"/>
    </source>
</evidence>
<evidence type="ECO:0000313" key="14">
    <source>
        <dbReference type="EMBL" id="GAA1836237.1"/>
    </source>
</evidence>
<feature type="domain" description="Putative zinc-finger" evidence="13">
    <location>
        <begin position="3"/>
        <end position="33"/>
    </location>
</feature>
<dbReference type="InterPro" id="IPR018764">
    <property type="entry name" value="RskA_C"/>
</dbReference>
<evidence type="ECO:0000259" key="13">
    <source>
        <dbReference type="Pfam" id="PF13490"/>
    </source>
</evidence>
<keyword evidence="7 11" id="KW-0472">Membrane</keyword>
<evidence type="ECO:0000256" key="10">
    <source>
        <dbReference type="ARBA" id="ARBA00030803"/>
    </source>
</evidence>
<evidence type="ECO:0000256" key="2">
    <source>
        <dbReference type="ARBA" id="ARBA00004236"/>
    </source>
</evidence>
<evidence type="ECO:0000256" key="1">
    <source>
        <dbReference type="ARBA" id="ARBA00004167"/>
    </source>
</evidence>
<proteinExistence type="predicted"/>
<evidence type="ECO:0000256" key="11">
    <source>
        <dbReference type="SAM" id="Phobius"/>
    </source>
</evidence>
<evidence type="ECO:0000256" key="9">
    <source>
        <dbReference type="ARBA" id="ARBA00029829"/>
    </source>
</evidence>
<gene>
    <name evidence="14" type="ORF">GCM10009682_62880</name>
</gene>
<dbReference type="Pfam" id="PF13490">
    <property type="entry name" value="zf-HC2"/>
    <property type="match status" value="1"/>
</dbReference>
<keyword evidence="4 11" id="KW-0812">Transmembrane</keyword>
<protein>
    <recommendedName>
        <fullName evidence="10">Regulator of SigK</fullName>
    </recommendedName>
    <alternativeName>
        <fullName evidence="9">Sigma-K anti-sigma factor RskA</fullName>
    </alternativeName>
</protein>
<reference evidence="15" key="1">
    <citation type="journal article" date="2019" name="Int. J. Syst. Evol. Microbiol.">
        <title>The Global Catalogue of Microorganisms (GCM) 10K type strain sequencing project: providing services to taxonomists for standard genome sequencing and annotation.</title>
        <authorList>
            <consortium name="The Broad Institute Genomics Platform"/>
            <consortium name="The Broad Institute Genome Sequencing Center for Infectious Disease"/>
            <person name="Wu L."/>
            <person name="Ma J."/>
        </authorList>
    </citation>
    <scope>NUCLEOTIDE SEQUENCE [LARGE SCALE GENOMIC DNA]</scope>
    <source>
        <strain evidence="15">JCM 13250</strain>
    </source>
</reference>
<evidence type="ECO:0000313" key="15">
    <source>
        <dbReference type="Proteomes" id="UP001500218"/>
    </source>
</evidence>